<accession>D6WC48</accession>
<dbReference type="eggNOG" id="KOG3594">
    <property type="taxonomic scope" value="Eukaryota"/>
</dbReference>
<keyword evidence="2" id="KW-0677">Repeat</keyword>
<dbReference type="SUPFAM" id="SSF49313">
    <property type="entry name" value="Cadherin-like"/>
    <property type="match status" value="7"/>
</dbReference>
<evidence type="ECO:0000313" key="10">
    <source>
        <dbReference type="Proteomes" id="UP000007266"/>
    </source>
</evidence>
<dbReference type="HOGENOM" id="CLU_001354_2_0_1"/>
<dbReference type="InterPro" id="IPR002126">
    <property type="entry name" value="Cadherin-like_dom"/>
</dbReference>
<dbReference type="PROSITE" id="PS50268">
    <property type="entry name" value="CADHERIN_2"/>
    <property type="match status" value="9"/>
</dbReference>
<dbReference type="PANTHER" id="PTHR24027:SF438">
    <property type="entry name" value="CADHERIN 23"/>
    <property type="match status" value="1"/>
</dbReference>
<gene>
    <name evidence="9" type="primary">AUGUSTUS-3.0.2_00222</name>
    <name evidence="9" type="ORF">TcasGA2_TC000222</name>
</gene>
<evidence type="ECO:0000256" key="4">
    <source>
        <dbReference type="ARBA" id="ARBA00023136"/>
    </source>
</evidence>
<feature type="domain" description="Cadherin" evidence="8">
    <location>
        <begin position="369"/>
        <end position="470"/>
    </location>
</feature>
<feature type="domain" description="Cadherin" evidence="8">
    <location>
        <begin position="1314"/>
        <end position="1460"/>
    </location>
</feature>
<dbReference type="CDD" id="cd11304">
    <property type="entry name" value="Cadherin_repeat"/>
    <property type="match status" value="8"/>
</dbReference>
<dbReference type="OMA" id="YHADGFE"/>
<dbReference type="InterPro" id="IPR039808">
    <property type="entry name" value="Cadherin"/>
</dbReference>
<dbReference type="OrthoDB" id="6379298at2759"/>
<name>D6WC48_TRICA</name>
<dbReference type="KEGG" id="tca:660031"/>
<evidence type="ECO:0000256" key="6">
    <source>
        <dbReference type="SAM" id="Phobius"/>
    </source>
</evidence>
<dbReference type="FunFam" id="2.60.40.60:FF:000450">
    <property type="entry name" value="Cadherin 5"/>
    <property type="match status" value="1"/>
</dbReference>
<dbReference type="PROSITE" id="PS00232">
    <property type="entry name" value="CADHERIN_1"/>
    <property type="match status" value="2"/>
</dbReference>
<dbReference type="PANTHER" id="PTHR24027">
    <property type="entry name" value="CADHERIN-23"/>
    <property type="match status" value="1"/>
</dbReference>
<evidence type="ECO:0000256" key="1">
    <source>
        <dbReference type="ARBA" id="ARBA00004370"/>
    </source>
</evidence>
<dbReference type="GO" id="GO:0007155">
    <property type="term" value="P:cell adhesion"/>
    <property type="evidence" value="ECO:0000318"/>
    <property type="project" value="GO_Central"/>
</dbReference>
<keyword evidence="6" id="KW-0812">Transmembrane</keyword>
<keyword evidence="6" id="KW-1133">Transmembrane helix</keyword>
<dbReference type="InterPro" id="IPR015919">
    <property type="entry name" value="Cadherin-like_sf"/>
</dbReference>
<feature type="transmembrane region" description="Helical" evidence="6">
    <location>
        <begin position="1518"/>
        <end position="1540"/>
    </location>
</feature>
<dbReference type="Pfam" id="PF05345">
    <property type="entry name" value="He_PIG"/>
    <property type="match status" value="1"/>
</dbReference>
<reference evidence="9 10" key="2">
    <citation type="journal article" date="2010" name="Nucleic Acids Res.">
        <title>BeetleBase in 2010: revisions to provide comprehensive genomic information for Tribolium castaneum.</title>
        <authorList>
            <person name="Kim H.S."/>
            <person name="Murphy T."/>
            <person name="Xia J."/>
            <person name="Caragea D."/>
            <person name="Park Y."/>
            <person name="Beeman R.W."/>
            <person name="Lorenzen M.D."/>
            <person name="Butcher S."/>
            <person name="Manak J.R."/>
            <person name="Brown S.J."/>
        </authorList>
    </citation>
    <scope>GENOME REANNOTATION</scope>
    <source>
        <strain evidence="9 10">Georgia GA2</strain>
    </source>
</reference>
<keyword evidence="3 5" id="KW-0106">Calcium</keyword>
<dbReference type="GO" id="GO:0005886">
    <property type="term" value="C:plasma membrane"/>
    <property type="evidence" value="ECO:0000318"/>
    <property type="project" value="GO_Central"/>
</dbReference>
<keyword evidence="10" id="KW-1185">Reference proteome</keyword>
<feature type="chain" id="PRO_5003089513" evidence="7">
    <location>
        <begin position="18"/>
        <end position="1626"/>
    </location>
</feature>
<dbReference type="PhylomeDB" id="D6WC48"/>
<evidence type="ECO:0000256" key="2">
    <source>
        <dbReference type="ARBA" id="ARBA00022737"/>
    </source>
</evidence>
<dbReference type="GO" id="GO:0005509">
    <property type="term" value="F:calcium ion binding"/>
    <property type="evidence" value="ECO:0007669"/>
    <property type="project" value="UniProtKB-UniRule"/>
</dbReference>
<organism evidence="9 10">
    <name type="scientific">Tribolium castaneum</name>
    <name type="common">Red flour beetle</name>
    <dbReference type="NCBI Taxonomy" id="7070"/>
    <lineage>
        <taxon>Eukaryota</taxon>
        <taxon>Metazoa</taxon>
        <taxon>Ecdysozoa</taxon>
        <taxon>Arthropoda</taxon>
        <taxon>Hexapoda</taxon>
        <taxon>Insecta</taxon>
        <taxon>Pterygota</taxon>
        <taxon>Neoptera</taxon>
        <taxon>Endopterygota</taxon>
        <taxon>Coleoptera</taxon>
        <taxon>Polyphaga</taxon>
        <taxon>Cucujiformia</taxon>
        <taxon>Tenebrionidae</taxon>
        <taxon>Tenebrionidae incertae sedis</taxon>
        <taxon>Tribolium</taxon>
    </lineage>
</organism>
<feature type="signal peptide" evidence="7">
    <location>
        <begin position="1"/>
        <end position="17"/>
    </location>
</feature>
<dbReference type="EMBL" id="KQ971316">
    <property type="protein sequence ID" value="EEZ99178.1"/>
    <property type="molecule type" value="Genomic_DNA"/>
</dbReference>
<evidence type="ECO:0000256" key="7">
    <source>
        <dbReference type="SAM" id="SignalP"/>
    </source>
</evidence>
<feature type="domain" description="Cadherin" evidence="8">
    <location>
        <begin position="476"/>
        <end position="575"/>
    </location>
</feature>
<dbReference type="GO" id="GO:0007156">
    <property type="term" value="P:homophilic cell adhesion via plasma membrane adhesion molecules"/>
    <property type="evidence" value="ECO:0007669"/>
    <property type="project" value="InterPro"/>
</dbReference>
<sequence length="1626" mass="180802">MRFTFLVFLGILRYVSSFDFKDAQSKGVHFDEETPSGQPVTVDEDNDGPRVVAVLVVNVQNSLQINDYDSEKKLDAKSEPGDNANEFKITIKRLDYEKVDSKFFPLEIMDGGSRRTLIVGIKNLDDESPTLTTSNCEMDELTDYTVENSKCIFQVSDPDGFLDKMNFDNIVGTRGEKDIFEFKYKETPTSTATSSDVYLTLKKQLNYDDAILYSFHLEAKDGAGHETTPVKSVPIIVQVNDIPNKPPVWEKFQSAITIPEKQPYTTQVSARDGDYGINNDISYSVKDTSGYVKIDSNDGTITIAPIDRDAGTDQITFDVTATEVGDEESKTTDSILLIIEDIDDNIPKIYIDDSGKIRELNVTIDEGATEIDTKISVSDIDFGENAIYTTQLTSDKADFLTAFSIIPGRGYENTTLTLTILDSKKLDFEQPEWRIITMELHTKGTKNSSMADMVPIRISLNDINDETPKFGDIDVIKVSEDVPLGYVITFIQATDADAEDIAAGLKHELLGTLANNILTIEALGGNITTKVDDAFDYEKQNEVFIQIMATDLVNHTATAQLTIEVQDVNDESPKLVVSSSIEIDENQDDGTELEATITASDEDTTADLEFSIDWSKSYATKNSRRIKDEDFAKYHCVNVETVAGTTNHEASAKLTIIETQKGNTPDYELFDSLYVYLMVTDKNQAKNDGSDFALVAITVGDKNDNSPEFSGNANDKKQVTENSATGVVIGSITATDKDVGDNITYSIKPVDEKTPNWVAIDKETGSLFVSLQEGDVIDSDKPEGIFTYNVTYTVTASDAVQHNTSIDITIDIKDQNDISPKLGNQETEIFEDNGLDDHSDQNGAVVLELKPTDGDRDEPFHTVKCSFSSTTSADVTNRFKIDDQNRITVNLSSGATLDRETNPEFTFDLRCIDDPTEQGPISNPVDPQPKVTIKLKDVNDNYPTVVTTTLPKLTENTKKGPLSTQLQGEDKDAGDNGKMNFAIAAIERCQDESLKNCEKTSDDLFTIETADSQKEATLVLNHDDLRDNYGFLKFTINTTDLGDPALSSESTVSVEVSKFNFEEPKFKFPEDGTKYYLKTTQNKDSSLKMWNDDVLNNLAATDQQKDKYAMLFKLVEDSSGENLFKVSNLDGSQAQLQMSTSSFTAKPYTLTVMAYLDADESQMAPGEKPYSKNCTFQIDFFDQDKTDPVFNDHEGTADFYENSLTEFYKVENASYPDVNITGLDIYYLLREGNEKIFDLDIKSGNVTLKTELDYETVKSYTLVIQSSNKDTINANANEETKFQLTINVQDVNDELPVFDQKEYISILTSGTGDVLKISATDIDTTSQGQLTYAIDSIESHSSGLSNDSVKDYFQIEDPKSGVIKYNFKVSDSMDGYFTLNLSVHDEDPTHIDRATAQIYLVTSKHTVNFKFENKQEVVQNATASIKTILEAQFNYSTTVEDPKKDSDADENTDQTIVPVFFLDTKSHQPKEATEILKQVTKVDKFQSLKEEFLKVGLLLMSFSSDSDTTENLEETLKAWLIGVSVVLGALCLILLIAFIIRTRALNQRIQKLSNTKFGSQESGLNRQGLAAPTTNKHAIEGSNPVYNNEVDTKEVDRRSVTSGDSDLIGVEDDEKFNYDNTKEAFD</sequence>
<evidence type="ECO:0000256" key="5">
    <source>
        <dbReference type="PROSITE-ProRule" id="PRU00043"/>
    </source>
</evidence>
<dbReference type="FunFam" id="2.60.40.60:FF:000471">
    <property type="entry name" value="E-cadherin-like protein"/>
    <property type="match status" value="1"/>
</dbReference>
<comment type="subcellular location">
    <subcellularLocation>
        <location evidence="1">Membrane</location>
    </subcellularLocation>
</comment>
<feature type="domain" description="Cadherin" evidence="8">
    <location>
        <begin position="250"/>
        <end position="349"/>
    </location>
</feature>
<reference evidence="9 10" key="1">
    <citation type="journal article" date="2008" name="Nature">
        <title>The genome of the model beetle and pest Tribolium castaneum.</title>
        <authorList>
            <consortium name="Tribolium Genome Sequencing Consortium"/>
            <person name="Richards S."/>
            <person name="Gibbs R.A."/>
            <person name="Weinstock G.M."/>
            <person name="Brown S.J."/>
            <person name="Denell R."/>
            <person name="Beeman R.W."/>
            <person name="Gibbs R."/>
            <person name="Beeman R.W."/>
            <person name="Brown S.J."/>
            <person name="Bucher G."/>
            <person name="Friedrich M."/>
            <person name="Grimmelikhuijzen C.J."/>
            <person name="Klingler M."/>
            <person name="Lorenzen M."/>
            <person name="Richards S."/>
            <person name="Roth S."/>
            <person name="Schroder R."/>
            <person name="Tautz D."/>
            <person name="Zdobnov E.M."/>
            <person name="Muzny D."/>
            <person name="Gibbs R.A."/>
            <person name="Weinstock G.M."/>
            <person name="Attaway T."/>
            <person name="Bell S."/>
            <person name="Buhay C.J."/>
            <person name="Chandrabose M.N."/>
            <person name="Chavez D."/>
            <person name="Clerk-Blankenburg K.P."/>
            <person name="Cree A."/>
            <person name="Dao M."/>
            <person name="Davis C."/>
            <person name="Chacko J."/>
            <person name="Dinh H."/>
            <person name="Dugan-Rocha S."/>
            <person name="Fowler G."/>
            <person name="Garner T.T."/>
            <person name="Garnes J."/>
            <person name="Gnirke A."/>
            <person name="Hawes A."/>
            <person name="Hernandez J."/>
            <person name="Hines S."/>
            <person name="Holder M."/>
            <person name="Hume J."/>
            <person name="Jhangiani S.N."/>
            <person name="Joshi V."/>
            <person name="Khan Z.M."/>
            <person name="Jackson L."/>
            <person name="Kovar C."/>
            <person name="Kowis A."/>
            <person name="Lee S."/>
            <person name="Lewis L.R."/>
            <person name="Margolis J."/>
            <person name="Morgan M."/>
            <person name="Nazareth L.V."/>
            <person name="Nguyen N."/>
            <person name="Okwuonu G."/>
            <person name="Parker D."/>
            <person name="Richards S."/>
            <person name="Ruiz S.J."/>
            <person name="Santibanez J."/>
            <person name="Savard J."/>
            <person name="Scherer S.E."/>
            <person name="Schneider B."/>
            <person name="Sodergren E."/>
            <person name="Tautz D."/>
            <person name="Vattahil S."/>
            <person name="Villasana D."/>
            <person name="White C.S."/>
            <person name="Wright R."/>
            <person name="Park Y."/>
            <person name="Beeman R.W."/>
            <person name="Lord J."/>
            <person name="Oppert B."/>
            <person name="Lorenzen M."/>
            <person name="Brown S."/>
            <person name="Wang L."/>
            <person name="Savard J."/>
            <person name="Tautz D."/>
            <person name="Richards S."/>
            <person name="Weinstock G."/>
            <person name="Gibbs R.A."/>
            <person name="Liu Y."/>
            <person name="Worley K."/>
            <person name="Weinstock G."/>
            <person name="Elsik C.G."/>
            <person name="Reese J.T."/>
            <person name="Elhaik E."/>
            <person name="Landan G."/>
            <person name="Graur D."/>
            <person name="Arensburger P."/>
            <person name="Atkinson P."/>
            <person name="Beeman R.W."/>
            <person name="Beidler J."/>
            <person name="Brown S.J."/>
            <person name="Demuth J.P."/>
            <person name="Drury D.W."/>
            <person name="Du Y.Z."/>
            <person name="Fujiwara H."/>
            <person name="Lorenzen M."/>
            <person name="Maselli V."/>
            <person name="Osanai M."/>
            <person name="Park Y."/>
            <person name="Robertson H.M."/>
            <person name="Tu Z."/>
            <person name="Wang J.J."/>
            <person name="Wang S."/>
            <person name="Richards S."/>
            <person name="Song H."/>
            <person name="Zhang L."/>
            <person name="Sodergren E."/>
            <person name="Werner D."/>
            <person name="Stanke M."/>
            <person name="Morgenstern B."/>
            <person name="Solovyev V."/>
            <person name="Kosarev P."/>
            <person name="Brown G."/>
            <person name="Chen H.C."/>
            <person name="Ermolaeva O."/>
            <person name="Hlavina W."/>
            <person name="Kapustin Y."/>
            <person name="Kiryutin B."/>
            <person name="Kitts P."/>
            <person name="Maglott D."/>
            <person name="Pruitt K."/>
            <person name="Sapojnikov V."/>
            <person name="Souvorov A."/>
            <person name="Mackey A.J."/>
            <person name="Waterhouse R.M."/>
            <person name="Wyder S."/>
            <person name="Zdobnov E.M."/>
            <person name="Zdobnov E.M."/>
            <person name="Wyder S."/>
            <person name="Kriventseva E.V."/>
            <person name="Kadowaki T."/>
            <person name="Bork P."/>
            <person name="Aranda M."/>
            <person name="Bao R."/>
            <person name="Beermann A."/>
            <person name="Berns N."/>
            <person name="Bolognesi R."/>
            <person name="Bonneton F."/>
            <person name="Bopp D."/>
            <person name="Brown S.J."/>
            <person name="Bucher G."/>
            <person name="Butts T."/>
            <person name="Chaumot A."/>
            <person name="Denell R.E."/>
            <person name="Ferrier D.E."/>
            <person name="Friedrich M."/>
            <person name="Gordon C.M."/>
            <person name="Jindra M."/>
            <person name="Klingler M."/>
            <person name="Lan Q."/>
            <person name="Lattorff H.M."/>
            <person name="Laudet V."/>
            <person name="von Levetsow C."/>
            <person name="Liu Z."/>
            <person name="Lutz R."/>
            <person name="Lynch J.A."/>
            <person name="da Fonseca R.N."/>
            <person name="Posnien N."/>
            <person name="Reuter R."/>
            <person name="Roth S."/>
            <person name="Savard J."/>
            <person name="Schinko J.B."/>
            <person name="Schmitt C."/>
            <person name="Schoppmeier M."/>
            <person name="Schroder R."/>
            <person name="Shippy T.D."/>
            <person name="Simonnet F."/>
            <person name="Marques-Souza H."/>
            <person name="Tautz D."/>
            <person name="Tomoyasu Y."/>
            <person name="Trauner J."/>
            <person name="Van der Zee M."/>
            <person name="Vervoort M."/>
            <person name="Wittkopp N."/>
            <person name="Wimmer E.A."/>
            <person name="Yang X."/>
            <person name="Jones A.K."/>
            <person name="Sattelle D.B."/>
            <person name="Ebert P.R."/>
            <person name="Nelson D."/>
            <person name="Scott J.G."/>
            <person name="Beeman R.W."/>
            <person name="Muthukrishnan S."/>
            <person name="Kramer K.J."/>
            <person name="Arakane Y."/>
            <person name="Beeman R.W."/>
            <person name="Zhu Q."/>
            <person name="Hogenkamp D."/>
            <person name="Dixit R."/>
            <person name="Oppert B."/>
            <person name="Jiang H."/>
            <person name="Zou Z."/>
            <person name="Marshall J."/>
            <person name="Elpidina E."/>
            <person name="Vinokurov K."/>
            <person name="Oppert C."/>
            <person name="Zou Z."/>
            <person name="Evans J."/>
            <person name="Lu Z."/>
            <person name="Zhao P."/>
            <person name="Sumathipala N."/>
            <person name="Altincicek B."/>
            <person name="Vilcinskas A."/>
            <person name="Williams M."/>
            <person name="Hultmark D."/>
            <person name="Hetru C."/>
            <person name="Jiang H."/>
            <person name="Grimmelikhuijzen C.J."/>
            <person name="Hauser F."/>
            <person name="Cazzamali G."/>
            <person name="Williamson M."/>
            <person name="Park Y."/>
            <person name="Li B."/>
            <person name="Tanaka Y."/>
            <person name="Predel R."/>
            <person name="Neupert S."/>
            <person name="Schachtner J."/>
            <person name="Verleyen P."/>
            <person name="Raible F."/>
            <person name="Bork P."/>
            <person name="Friedrich M."/>
            <person name="Walden K.K."/>
            <person name="Robertson H.M."/>
            <person name="Angeli S."/>
            <person name="Foret S."/>
            <person name="Bucher G."/>
            <person name="Schuetz S."/>
            <person name="Maleszka R."/>
            <person name="Wimmer E.A."/>
            <person name="Beeman R.W."/>
            <person name="Lorenzen M."/>
            <person name="Tomoyasu Y."/>
            <person name="Miller S.C."/>
            <person name="Grossmann D."/>
            <person name="Bucher G."/>
        </authorList>
    </citation>
    <scope>NUCLEOTIDE SEQUENCE [LARGE SCALE GENOMIC DNA]</scope>
    <source>
        <strain evidence="9 10">Georgia GA2</strain>
    </source>
</reference>
<feature type="domain" description="Cadherin" evidence="8">
    <location>
        <begin position="718"/>
        <end position="822"/>
    </location>
</feature>
<feature type="domain" description="Cadherin" evidence="8">
    <location>
        <begin position="575"/>
        <end position="709"/>
    </location>
</feature>
<keyword evidence="4 6" id="KW-0472">Membrane</keyword>
<feature type="domain" description="Cadherin" evidence="8">
    <location>
        <begin position="953"/>
        <end position="1066"/>
    </location>
</feature>
<dbReference type="PRINTS" id="PR00205">
    <property type="entry name" value="CADHERIN"/>
</dbReference>
<feature type="domain" description="Cadherin" evidence="8">
    <location>
        <begin position="843"/>
        <end position="945"/>
    </location>
</feature>
<dbReference type="Gene3D" id="2.60.40.60">
    <property type="entry name" value="Cadherins"/>
    <property type="match status" value="9"/>
</dbReference>
<dbReference type="STRING" id="7070.D6WC48"/>
<dbReference type="Pfam" id="PF00028">
    <property type="entry name" value="Cadherin"/>
    <property type="match status" value="2"/>
</dbReference>
<dbReference type="SMART" id="SM00112">
    <property type="entry name" value="CA"/>
    <property type="match status" value="8"/>
</dbReference>
<keyword evidence="7" id="KW-0732">Signal</keyword>
<evidence type="ECO:0000313" key="9">
    <source>
        <dbReference type="EMBL" id="EEZ99178.1"/>
    </source>
</evidence>
<feature type="domain" description="Cadherin" evidence="8">
    <location>
        <begin position="1213"/>
        <end position="1298"/>
    </location>
</feature>
<dbReference type="Proteomes" id="UP000007266">
    <property type="component" value="Linkage group 2"/>
</dbReference>
<proteinExistence type="predicted"/>
<protein>
    <submittedName>
        <fullName evidence="9">E-cadherin-like protein</fullName>
    </submittedName>
</protein>
<dbReference type="GO" id="GO:0050839">
    <property type="term" value="F:cell adhesion molecule binding"/>
    <property type="evidence" value="ECO:0000318"/>
    <property type="project" value="GO_Central"/>
</dbReference>
<evidence type="ECO:0000259" key="8">
    <source>
        <dbReference type="PROSITE" id="PS50268"/>
    </source>
</evidence>
<evidence type="ECO:0000256" key="3">
    <source>
        <dbReference type="ARBA" id="ARBA00022837"/>
    </source>
</evidence>
<dbReference type="InterPro" id="IPR020894">
    <property type="entry name" value="Cadherin_CS"/>
</dbReference>